<keyword evidence="2" id="KW-1185">Reference proteome</keyword>
<organism evidence="1 2">
    <name type="scientific">Pseudomonas indica</name>
    <dbReference type="NCBI Taxonomy" id="137658"/>
    <lineage>
        <taxon>Bacteria</taxon>
        <taxon>Pseudomonadati</taxon>
        <taxon>Pseudomonadota</taxon>
        <taxon>Gammaproteobacteria</taxon>
        <taxon>Pseudomonadales</taxon>
        <taxon>Pseudomonadaceae</taxon>
        <taxon>Pseudomonas</taxon>
    </lineage>
</organism>
<dbReference type="AlphaFoldDB" id="A0A1G9PPS0"/>
<reference evidence="1 2" key="1">
    <citation type="submission" date="2016-10" db="EMBL/GenBank/DDBJ databases">
        <authorList>
            <person name="de Groot N.N."/>
        </authorList>
    </citation>
    <scope>NUCLEOTIDE SEQUENCE [LARGE SCALE GENOMIC DNA]</scope>
    <source>
        <strain evidence="1 2">JCM 21544</strain>
    </source>
</reference>
<dbReference type="Proteomes" id="UP000198706">
    <property type="component" value="Unassembled WGS sequence"/>
</dbReference>
<dbReference type="EMBL" id="FNFD01000040">
    <property type="protein sequence ID" value="SDM00828.1"/>
    <property type="molecule type" value="Genomic_DNA"/>
</dbReference>
<sequence length="54" mass="6222">MKRVFHQHVAGFELFETRQPQLTDQTVQLVLVAGPEPRRAQVEAINGTRRNLTH</sequence>
<gene>
    <name evidence="1" type="ORF">SAMN05216186_14010</name>
</gene>
<accession>A0A1G9PPS0</accession>
<evidence type="ECO:0000313" key="1">
    <source>
        <dbReference type="EMBL" id="SDM00828.1"/>
    </source>
</evidence>
<protein>
    <submittedName>
        <fullName evidence="1">Uncharacterized protein</fullName>
    </submittedName>
</protein>
<evidence type="ECO:0000313" key="2">
    <source>
        <dbReference type="Proteomes" id="UP000198706"/>
    </source>
</evidence>
<name>A0A1G9PPS0_9PSED</name>
<proteinExistence type="predicted"/>